<dbReference type="RefSeq" id="WP_305962063.1">
    <property type="nucleotide sequence ID" value="NZ_JAVAMQ010000002.1"/>
</dbReference>
<keyword evidence="6 7" id="KW-0472">Membrane</keyword>
<keyword evidence="9" id="KW-1185">Reference proteome</keyword>
<feature type="transmembrane region" description="Helical" evidence="7">
    <location>
        <begin position="24"/>
        <end position="50"/>
    </location>
</feature>
<dbReference type="Pfam" id="PF07681">
    <property type="entry name" value="DoxX"/>
    <property type="match status" value="1"/>
</dbReference>
<dbReference type="EMBL" id="JAVAMQ010000002">
    <property type="protein sequence ID" value="MDP5306202.1"/>
    <property type="molecule type" value="Genomic_DNA"/>
</dbReference>
<name>A0ABT9J8Q5_9RHOB</name>
<feature type="transmembrane region" description="Helical" evidence="7">
    <location>
        <begin position="70"/>
        <end position="90"/>
    </location>
</feature>
<evidence type="ECO:0000256" key="6">
    <source>
        <dbReference type="ARBA" id="ARBA00023136"/>
    </source>
</evidence>
<reference evidence="8 9" key="1">
    <citation type="submission" date="2023-08" db="EMBL/GenBank/DDBJ databases">
        <authorList>
            <person name="Park J.-S."/>
        </authorList>
    </citation>
    <scope>NUCLEOTIDE SEQUENCE [LARGE SCALE GENOMIC DNA]</scope>
    <source>
        <strain evidence="8 9">2205BS29-5</strain>
    </source>
</reference>
<evidence type="ECO:0000256" key="5">
    <source>
        <dbReference type="ARBA" id="ARBA00022989"/>
    </source>
</evidence>
<evidence type="ECO:0000256" key="1">
    <source>
        <dbReference type="ARBA" id="ARBA00004651"/>
    </source>
</evidence>
<feature type="transmembrane region" description="Helical" evidence="7">
    <location>
        <begin position="127"/>
        <end position="146"/>
    </location>
</feature>
<dbReference type="InterPro" id="IPR051907">
    <property type="entry name" value="DoxX-like_oxidoreductase"/>
</dbReference>
<comment type="subcellular location">
    <subcellularLocation>
        <location evidence="1">Cell membrane</location>
        <topology evidence="1">Multi-pass membrane protein</topology>
    </subcellularLocation>
</comment>
<keyword evidence="3" id="KW-1003">Cell membrane</keyword>
<keyword evidence="5 7" id="KW-1133">Transmembrane helix</keyword>
<keyword evidence="4 7" id="KW-0812">Transmembrane</keyword>
<protein>
    <submittedName>
        <fullName evidence="8">DoxX family protein</fullName>
    </submittedName>
</protein>
<evidence type="ECO:0000313" key="8">
    <source>
        <dbReference type="EMBL" id="MDP5306202.1"/>
    </source>
</evidence>
<evidence type="ECO:0000313" key="9">
    <source>
        <dbReference type="Proteomes" id="UP001224997"/>
    </source>
</evidence>
<accession>A0ABT9J8Q5</accession>
<evidence type="ECO:0000256" key="4">
    <source>
        <dbReference type="ARBA" id="ARBA00022692"/>
    </source>
</evidence>
<gene>
    <name evidence="8" type="ORF">Q5Y72_03710</name>
</gene>
<dbReference type="Proteomes" id="UP001224997">
    <property type="component" value="Unassembled WGS sequence"/>
</dbReference>
<evidence type="ECO:0000256" key="2">
    <source>
        <dbReference type="ARBA" id="ARBA00006679"/>
    </source>
</evidence>
<comment type="caution">
    <text evidence="8">The sequence shown here is derived from an EMBL/GenBank/DDBJ whole genome shotgun (WGS) entry which is preliminary data.</text>
</comment>
<dbReference type="InterPro" id="IPR032808">
    <property type="entry name" value="DoxX"/>
</dbReference>
<dbReference type="PANTHER" id="PTHR33452">
    <property type="entry name" value="OXIDOREDUCTASE CATD-RELATED"/>
    <property type="match status" value="1"/>
</dbReference>
<evidence type="ECO:0000256" key="7">
    <source>
        <dbReference type="SAM" id="Phobius"/>
    </source>
</evidence>
<sequence length="154" mass="16482">MTTRHSLAADAAPAGYILPKLQPLYAALSPVALTYMRVIAGIAFMAHGLPKIMNPMGAVGMVEGIGFQPGWLWSPALAGTEFIGGLLLVLGLLTRPAALATSIVLMVTTYFHWILKAEGYAGAELSLIWLGITLYFAVHGGGRWSLDRLIGRQF</sequence>
<dbReference type="PANTHER" id="PTHR33452:SF1">
    <property type="entry name" value="INNER MEMBRANE PROTEIN YPHA-RELATED"/>
    <property type="match status" value="1"/>
</dbReference>
<feature type="transmembrane region" description="Helical" evidence="7">
    <location>
        <begin position="97"/>
        <end position="115"/>
    </location>
</feature>
<evidence type="ECO:0000256" key="3">
    <source>
        <dbReference type="ARBA" id="ARBA00022475"/>
    </source>
</evidence>
<comment type="similarity">
    <text evidence="2">Belongs to the DoxX family.</text>
</comment>
<proteinExistence type="inferred from homology"/>
<organism evidence="8 9">
    <name type="scientific">Paracoccus spongiarum</name>
    <dbReference type="NCBI Taxonomy" id="3064387"/>
    <lineage>
        <taxon>Bacteria</taxon>
        <taxon>Pseudomonadati</taxon>
        <taxon>Pseudomonadota</taxon>
        <taxon>Alphaproteobacteria</taxon>
        <taxon>Rhodobacterales</taxon>
        <taxon>Paracoccaceae</taxon>
        <taxon>Paracoccus</taxon>
    </lineage>
</organism>